<protein>
    <submittedName>
        <fullName evidence="12">Methanol dehydrogenase (Cytochrome c) subunit 1</fullName>
        <ecNumber evidence="12">1.1.2.7</ecNumber>
    </submittedName>
</protein>
<keyword evidence="2 8" id="KW-0479">Metal-binding</keyword>
<dbReference type="EC" id="1.1.2.7" evidence="12"/>
<reference evidence="12" key="1">
    <citation type="submission" date="2022-08" db="EMBL/GenBank/DDBJ databases">
        <title>Genomic Encyclopedia of Type Strains, Phase III (KMG-III): the genomes of soil and plant-associated and newly described type strains.</title>
        <authorList>
            <person name="Whitman W."/>
        </authorList>
    </citation>
    <scope>NUCLEOTIDE SEQUENCE</scope>
    <source>
        <strain evidence="12">HMT 1</strain>
    </source>
</reference>
<keyword evidence="9" id="KW-1015">Disulfide bond</keyword>
<proteinExistence type="inferred from homology"/>
<dbReference type="Proteomes" id="UP001204445">
    <property type="component" value="Unassembled WGS sequence"/>
</dbReference>
<evidence type="ECO:0000256" key="2">
    <source>
        <dbReference type="ARBA" id="ARBA00022723"/>
    </source>
</evidence>
<evidence type="ECO:0000256" key="6">
    <source>
        <dbReference type="PIRSR" id="PIRSR617512-1"/>
    </source>
</evidence>
<dbReference type="GO" id="GO:0016020">
    <property type="term" value="C:membrane"/>
    <property type="evidence" value="ECO:0007669"/>
    <property type="project" value="InterPro"/>
</dbReference>
<gene>
    <name evidence="12" type="ORF">J2T55_000141</name>
</gene>
<dbReference type="GO" id="GO:0052933">
    <property type="term" value="F:alcohol dehydrogenase (cytochrome c(L)) activity"/>
    <property type="evidence" value="ECO:0007669"/>
    <property type="project" value="UniProtKB-EC"/>
</dbReference>
<feature type="binding site" evidence="7">
    <location>
        <position position="184"/>
    </location>
    <ligand>
        <name>pyrroloquinoline quinone</name>
        <dbReference type="ChEBI" id="CHEBI:58442"/>
    </ligand>
</feature>
<dbReference type="PANTHER" id="PTHR32303">
    <property type="entry name" value="QUINOPROTEIN ALCOHOL DEHYDROGENASE (CYTOCHROME C)"/>
    <property type="match status" value="1"/>
</dbReference>
<dbReference type="GO" id="GO:0005509">
    <property type="term" value="F:calcium ion binding"/>
    <property type="evidence" value="ECO:0007669"/>
    <property type="project" value="InterPro"/>
</dbReference>
<evidence type="ECO:0000256" key="10">
    <source>
        <dbReference type="SAM" id="SignalP"/>
    </source>
</evidence>
<evidence type="ECO:0000256" key="1">
    <source>
        <dbReference type="ARBA" id="ARBA00008156"/>
    </source>
</evidence>
<dbReference type="InterPro" id="IPR017512">
    <property type="entry name" value="PQQ_MeOH/EtOH_DH"/>
</dbReference>
<evidence type="ECO:0000256" key="9">
    <source>
        <dbReference type="PIRSR" id="PIRSR617512-4"/>
    </source>
</evidence>
<feature type="chain" id="PRO_5042070210" evidence="10">
    <location>
        <begin position="26"/>
        <end position="622"/>
    </location>
</feature>
<sequence>MKINSMRFLSAIALALMVASPYTMANQKLDKMSKEDSNWVMPGGTYDFNVFGEQTEINVNNVDQLRPAWSFSTGVLSGHEGTPLVIDGMMYIHGPYPNNTFALDLDNPSEIVWQHKPKQDPAARAVACCDVVNRGLAYWPGDGDTPPLVIKTQLDGHLVALNAKTGKEYWKVEVMDISVGQTLTQAPYVAKDLAIVGSSGAELGVRGLVSAFNVKTGAMEWRWYATGPDEDIGLADNFNSENPHYGQEGLGQKTWEKDAWKIGGGTNWGWYAYDPDLEMFYYGSGNPAPWNETMRPGDNKWTMTIWGRDVNTGLAKFGYQKTPHDEWDYAGVNVMVLTEQEIDGEMRKVLTHPDRNGIVYTLDRETGDLLRADKLDETANWVKYVDMETGLPVRDPEYSTRMGHRSRDVCPSAMGFHNQGVMSYDPEQQNFFIGINHLCMDWEPFMLPYRAGQFFVGANVWSYPGPKGNREEGIGSGQVKSYNAKTGEFEWSVMEKFSVWGGTMATAGNLVFYGTLDGFIKARDSRNGELLWKYKLPSGSVGYPLTYTHNGTQYVGINYGVGGWPAVGLVFDLEDPSAGLGAVGAFKELQNHTQMGGGFIAFSLRGQGPFDDLSVGEYKPNN</sequence>
<keyword evidence="5 12" id="KW-0560">Oxidoreductase</keyword>
<evidence type="ECO:0000256" key="3">
    <source>
        <dbReference type="ARBA" id="ARBA00022729"/>
    </source>
</evidence>
<feature type="binding site" evidence="7">
    <location>
        <position position="266"/>
    </location>
    <ligand>
        <name>pyrroloquinoline quinone</name>
        <dbReference type="ChEBI" id="CHEBI:58442"/>
    </ligand>
</feature>
<feature type="binding site" evidence="8">
    <location>
        <position position="328"/>
    </location>
    <ligand>
        <name>Ca(2+)</name>
        <dbReference type="ChEBI" id="CHEBI:29108"/>
    </ligand>
</feature>
<feature type="domain" description="Pyrrolo-quinoline quinone repeat" evidence="11">
    <location>
        <begin position="39"/>
        <end position="368"/>
    </location>
</feature>
<feature type="binding site" evidence="8">
    <location>
        <position position="202"/>
    </location>
    <ligand>
        <name>Ca(2+)</name>
        <dbReference type="ChEBI" id="CHEBI:29108"/>
    </ligand>
</feature>
<feature type="binding site" evidence="7">
    <location>
        <position position="134"/>
    </location>
    <ligand>
        <name>pyrroloquinoline quinone</name>
        <dbReference type="ChEBI" id="CHEBI:58442"/>
    </ligand>
</feature>
<organism evidence="12 13">
    <name type="scientific">Methylohalomonas lacus</name>
    <dbReference type="NCBI Taxonomy" id="398773"/>
    <lineage>
        <taxon>Bacteria</taxon>
        <taxon>Pseudomonadati</taxon>
        <taxon>Pseudomonadota</taxon>
        <taxon>Gammaproteobacteria</taxon>
        <taxon>Methylohalomonadales</taxon>
        <taxon>Methylohalomonadaceae</taxon>
        <taxon>Methylohalomonas</taxon>
    </lineage>
</organism>
<dbReference type="NCBIfam" id="TIGR03075">
    <property type="entry name" value="PQQ_enz_alc_DH"/>
    <property type="match status" value="1"/>
</dbReference>
<dbReference type="Gene3D" id="2.140.10.10">
    <property type="entry name" value="Quinoprotein alcohol dehydrogenase-like superfamily"/>
    <property type="match status" value="1"/>
</dbReference>
<dbReference type="FunFam" id="2.140.10.10:FF:000003">
    <property type="entry name" value="Methanol dehydrogenase, large subunit"/>
    <property type="match status" value="1"/>
</dbReference>
<dbReference type="Pfam" id="PF01011">
    <property type="entry name" value="PQQ"/>
    <property type="match status" value="2"/>
</dbReference>
<feature type="binding site" evidence="8">
    <location>
        <position position="286"/>
    </location>
    <ligand>
        <name>Ca(2+)</name>
        <dbReference type="ChEBI" id="CHEBI:29108"/>
    </ligand>
</feature>
<dbReference type="GO" id="GO:0020037">
    <property type="term" value="F:heme binding"/>
    <property type="evidence" value="ECO:0007669"/>
    <property type="project" value="UniProtKB-ARBA"/>
</dbReference>
<keyword evidence="8" id="KW-0106">Calcium</keyword>
<keyword evidence="4 7" id="KW-0634">PQQ</keyword>
<comment type="cofactor">
    <cofactor evidence="7">
        <name>pyrroloquinoline quinone</name>
        <dbReference type="ChEBI" id="CHEBI:58442"/>
    </cofactor>
    <text evidence="7">Binds 1 PQQ group per subunit.</text>
</comment>
<feature type="binding site" evidence="7">
    <location>
        <begin position="200"/>
        <end position="201"/>
    </location>
    <ligand>
        <name>pyrroloquinoline quinone</name>
        <dbReference type="ChEBI" id="CHEBI:58442"/>
    </ligand>
</feature>
<keyword evidence="13" id="KW-1185">Reference proteome</keyword>
<dbReference type="PANTHER" id="PTHR32303:SF4">
    <property type="entry name" value="QUINOPROTEIN GLUCOSE DEHYDROGENASE"/>
    <property type="match status" value="1"/>
</dbReference>
<dbReference type="SUPFAM" id="SSF50998">
    <property type="entry name" value="Quinoprotein alcohol dehydrogenase-like"/>
    <property type="match status" value="1"/>
</dbReference>
<evidence type="ECO:0000256" key="7">
    <source>
        <dbReference type="PIRSR" id="PIRSR617512-2"/>
    </source>
</evidence>
<dbReference type="CDD" id="cd10278">
    <property type="entry name" value="PQQ_MDH"/>
    <property type="match status" value="1"/>
</dbReference>
<comment type="caution">
    <text evidence="12">The sequence shown here is derived from an EMBL/GenBank/DDBJ whole genome shotgun (WGS) entry which is preliminary data.</text>
</comment>
<dbReference type="SMART" id="SM00564">
    <property type="entry name" value="PQQ"/>
    <property type="match status" value="4"/>
</dbReference>
<evidence type="ECO:0000256" key="8">
    <source>
        <dbReference type="PIRSR" id="PIRSR617512-3"/>
    </source>
</evidence>
<dbReference type="EMBL" id="JANUCT010000001">
    <property type="protein sequence ID" value="MCS3902149.1"/>
    <property type="molecule type" value="Genomic_DNA"/>
</dbReference>
<dbReference type="InterPro" id="IPR018391">
    <property type="entry name" value="PQQ_b-propeller_rpt"/>
</dbReference>
<dbReference type="AlphaFoldDB" id="A0AAE3HH18"/>
<feature type="domain" description="Pyrrolo-quinoline quinone repeat" evidence="11">
    <location>
        <begin position="500"/>
        <end position="555"/>
    </location>
</feature>
<accession>A0AAE3HH18</accession>
<comment type="similarity">
    <text evidence="1">Belongs to the bacterial PQQ dehydrogenase family.</text>
</comment>
<dbReference type="InterPro" id="IPR002372">
    <property type="entry name" value="PQQ_rpt_dom"/>
</dbReference>
<dbReference type="InterPro" id="IPR011047">
    <property type="entry name" value="Quinoprotein_ADH-like_sf"/>
</dbReference>
<evidence type="ECO:0000259" key="11">
    <source>
        <dbReference type="Pfam" id="PF01011"/>
    </source>
</evidence>
<feature type="binding site" evidence="7">
    <location>
        <position position="80"/>
    </location>
    <ligand>
        <name>pyrroloquinoline quinone</name>
        <dbReference type="ChEBI" id="CHEBI:58442"/>
    </ligand>
</feature>
<feature type="active site" description="Proton acceptor" evidence="6">
    <location>
        <position position="328"/>
    </location>
</feature>
<feature type="signal peptide" evidence="10">
    <location>
        <begin position="1"/>
        <end position="25"/>
    </location>
</feature>
<name>A0AAE3HH18_9GAMM</name>
<keyword evidence="3 10" id="KW-0732">Signal</keyword>
<evidence type="ECO:0000256" key="4">
    <source>
        <dbReference type="ARBA" id="ARBA00022891"/>
    </source>
</evidence>
<comment type="cofactor">
    <cofactor evidence="8">
        <name>Ca(2+)</name>
        <dbReference type="ChEBI" id="CHEBI:29108"/>
    </cofactor>
    <text evidence="8">Binds 1 Ca(2+) ion per subunit.</text>
</comment>
<evidence type="ECO:0000313" key="13">
    <source>
        <dbReference type="Proteomes" id="UP001204445"/>
    </source>
</evidence>
<feature type="disulfide bond" evidence="9">
    <location>
        <begin position="128"/>
        <end position="129"/>
    </location>
</feature>
<evidence type="ECO:0000256" key="5">
    <source>
        <dbReference type="ARBA" id="ARBA00023002"/>
    </source>
</evidence>
<dbReference type="GO" id="GO:0070968">
    <property type="term" value="F:pyrroloquinoline quinone binding"/>
    <property type="evidence" value="ECO:0007669"/>
    <property type="project" value="UniProtKB-ARBA"/>
</dbReference>
<evidence type="ECO:0000313" key="12">
    <source>
        <dbReference type="EMBL" id="MCS3902149.1"/>
    </source>
</evidence>